<dbReference type="InterPro" id="IPR030660">
    <property type="entry name" value="ABC_branched_ATPase_LivF/BraG"/>
</dbReference>
<comment type="similarity">
    <text evidence="1">Belongs to the ABC transporter superfamily.</text>
</comment>
<dbReference type="InterPro" id="IPR017871">
    <property type="entry name" value="ABC_transporter-like_CS"/>
</dbReference>
<dbReference type="Pfam" id="PF00005">
    <property type="entry name" value="ABC_tran"/>
    <property type="match status" value="1"/>
</dbReference>
<evidence type="ECO:0000256" key="4">
    <source>
        <dbReference type="ARBA" id="ARBA00022840"/>
    </source>
</evidence>
<dbReference type="GO" id="GO:0015658">
    <property type="term" value="F:branched-chain amino acid transmembrane transporter activity"/>
    <property type="evidence" value="ECO:0007669"/>
    <property type="project" value="InterPro"/>
</dbReference>
<keyword evidence="3" id="KW-0547">Nucleotide-binding</keyword>
<dbReference type="InterPro" id="IPR052156">
    <property type="entry name" value="BCAA_Transport_ATP-bd_LivF"/>
</dbReference>
<organism evidence="7">
    <name type="scientific">candidate division WOR-3 bacterium</name>
    <dbReference type="NCBI Taxonomy" id="2052148"/>
    <lineage>
        <taxon>Bacteria</taxon>
        <taxon>Bacteria division WOR-3</taxon>
    </lineage>
</organism>
<dbReference type="InterPro" id="IPR003593">
    <property type="entry name" value="AAA+_ATPase"/>
</dbReference>
<dbReference type="SUPFAM" id="SSF52540">
    <property type="entry name" value="P-loop containing nucleoside triphosphate hydrolases"/>
    <property type="match status" value="1"/>
</dbReference>
<comment type="caution">
    <text evidence="7">The sequence shown here is derived from an EMBL/GenBank/DDBJ whole genome shotgun (WGS) entry which is preliminary data.</text>
</comment>
<evidence type="ECO:0000256" key="2">
    <source>
        <dbReference type="ARBA" id="ARBA00022448"/>
    </source>
</evidence>
<dbReference type="EMBL" id="DTMQ01000048">
    <property type="protein sequence ID" value="HGE99972.1"/>
    <property type="molecule type" value="Genomic_DNA"/>
</dbReference>
<keyword evidence="5" id="KW-0029">Amino-acid transport</keyword>
<dbReference type="GO" id="GO:0016887">
    <property type="term" value="F:ATP hydrolysis activity"/>
    <property type="evidence" value="ECO:0007669"/>
    <property type="project" value="InterPro"/>
</dbReference>
<evidence type="ECO:0000259" key="6">
    <source>
        <dbReference type="PROSITE" id="PS50893"/>
    </source>
</evidence>
<dbReference type="PROSITE" id="PS50893">
    <property type="entry name" value="ABC_TRANSPORTER_2"/>
    <property type="match status" value="1"/>
</dbReference>
<dbReference type="PIRSF" id="PIRSF039137">
    <property type="entry name" value="ABC_branched_ATPase"/>
    <property type="match status" value="1"/>
</dbReference>
<evidence type="ECO:0000256" key="1">
    <source>
        <dbReference type="ARBA" id="ARBA00005417"/>
    </source>
</evidence>
<keyword evidence="2" id="KW-0813">Transport</keyword>
<dbReference type="SMART" id="SM00382">
    <property type="entry name" value="AAA"/>
    <property type="match status" value="1"/>
</dbReference>
<dbReference type="Gene3D" id="3.40.50.300">
    <property type="entry name" value="P-loop containing nucleotide triphosphate hydrolases"/>
    <property type="match status" value="1"/>
</dbReference>
<dbReference type="GO" id="GO:0015807">
    <property type="term" value="P:L-amino acid transport"/>
    <property type="evidence" value="ECO:0007669"/>
    <property type="project" value="TreeGrafter"/>
</dbReference>
<reference evidence="7" key="1">
    <citation type="journal article" date="2020" name="mSystems">
        <title>Genome- and Community-Level Interaction Insights into Carbon Utilization and Element Cycling Functions of Hydrothermarchaeota in Hydrothermal Sediment.</title>
        <authorList>
            <person name="Zhou Z."/>
            <person name="Liu Y."/>
            <person name="Xu W."/>
            <person name="Pan J."/>
            <person name="Luo Z.H."/>
            <person name="Li M."/>
        </authorList>
    </citation>
    <scope>NUCLEOTIDE SEQUENCE [LARGE SCALE GENOMIC DNA]</scope>
    <source>
        <strain evidence="7">SpSt-906</strain>
    </source>
</reference>
<evidence type="ECO:0000256" key="5">
    <source>
        <dbReference type="ARBA" id="ARBA00022970"/>
    </source>
</evidence>
<dbReference type="PANTHER" id="PTHR43820:SF4">
    <property type="entry name" value="HIGH-AFFINITY BRANCHED-CHAIN AMINO ACID TRANSPORT ATP-BINDING PROTEIN LIVF"/>
    <property type="match status" value="1"/>
</dbReference>
<dbReference type="PANTHER" id="PTHR43820">
    <property type="entry name" value="HIGH-AFFINITY BRANCHED-CHAIN AMINO ACID TRANSPORT ATP-BINDING PROTEIN LIVF"/>
    <property type="match status" value="1"/>
</dbReference>
<accession>A0A7C3YU94</accession>
<dbReference type="GO" id="GO:0005524">
    <property type="term" value="F:ATP binding"/>
    <property type="evidence" value="ECO:0007669"/>
    <property type="project" value="UniProtKB-KW"/>
</dbReference>
<keyword evidence="4 7" id="KW-0067">ATP-binding</keyword>
<protein>
    <submittedName>
        <fullName evidence="7">ABC transporter ATP-binding protein</fullName>
    </submittedName>
</protein>
<gene>
    <name evidence="7" type="ORF">ENX07_07910</name>
</gene>
<dbReference type="InterPro" id="IPR027417">
    <property type="entry name" value="P-loop_NTPase"/>
</dbReference>
<sequence>MEDTLSSESLLKVSDLSVHYGLIHAVQGVSLEIRKGEICCLIGANGAGKSTILKAISGLKRVSSGRITFLGEEITNLPAHKIISRGISYVPEGRRPFANLTVYENLRLGAYLLRDKKEFTSRLDWIFKSFPRLRERLNQLAGTLSGGELQMLALARGLISQPKLLLLDEPSMGLSPILVGETFSIIKEIQRRGISILLVEQNAYMALSCANRAYVLENGKIVLSGEGKDLLSSPALRSCYL</sequence>
<evidence type="ECO:0000256" key="3">
    <source>
        <dbReference type="ARBA" id="ARBA00022741"/>
    </source>
</evidence>
<dbReference type="AlphaFoldDB" id="A0A7C3YU94"/>
<feature type="domain" description="ABC transporter" evidence="6">
    <location>
        <begin position="11"/>
        <end position="241"/>
    </location>
</feature>
<dbReference type="PROSITE" id="PS00211">
    <property type="entry name" value="ABC_TRANSPORTER_1"/>
    <property type="match status" value="1"/>
</dbReference>
<evidence type="ECO:0000313" key="7">
    <source>
        <dbReference type="EMBL" id="HGE99972.1"/>
    </source>
</evidence>
<dbReference type="CDD" id="cd03224">
    <property type="entry name" value="ABC_TM1139_LivF_branched"/>
    <property type="match status" value="1"/>
</dbReference>
<name>A0A7C3YU94_UNCW3</name>
<proteinExistence type="inferred from homology"/>
<dbReference type="InterPro" id="IPR003439">
    <property type="entry name" value="ABC_transporter-like_ATP-bd"/>
</dbReference>